<dbReference type="EMBL" id="JAAXPN010000005">
    <property type="protein sequence ID" value="NKZ24335.1"/>
    <property type="molecule type" value="Genomic_DNA"/>
</dbReference>
<evidence type="ECO:0000313" key="1">
    <source>
        <dbReference type="EMBL" id="NKZ24335.1"/>
    </source>
</evidence>
<keyword evidence="2" id="KW-1185">Reference proteome</keyword>
<dbReference type="Proteomes" id="UP000549765">
    <property type="component" value="Unassembled WGS sequence"/>
</dbReference>
<gene>
    <name evidence="1" type="ORF">HF964_05905</name>
</gene>
<organism evidence="1 2">
    <name type="scientific">Periweissella fabalis</name>
    <dbReference type="NCBI Taxonomy" id="1070421"/>
    <lineage>
        <taxon>Bacteria</taxon>
        <taxon>Bacillati</taxon>
        <taxon>Bacillota</taxon>
        <taxon>Bacilli</taxon>
        <taxon>Lactobacillales</taxon>
        <taxon>Lactobacillaceae</taxon>
        <taxon>Periweissella</taxon>
    </lineage>
</organism>
<accession>A0A7X6S2S9</accession>
<dbReference type="SUPFAM" id="SSF56784">
    <property type="entry name" value="HAD-like"/>
    <property type="match status" value="1"/>
</dbReference>
<name>A0A7X6S2S9_9LACO</name>
<proteinExistence type="predicted"/>
<dbReference type="GO" id="GO:0016787">
    <property type="term" value="F:hydrolase activity"/>
    <property type="evidence" value="ECO:0007669"/>
    <property type="project" value="UniProtKB-KW"/>
</dbReference>
<dbReference type="RefSeq" id="WP_168722128.1">
    <property type="nucleotide sequence ID" value="NZ_JAAXPN010000005.1"/>
</dbReference>
<sequence length="640" mass="74771">MLRQFKRKLATYPIINYDQLWSQLIDAEVVIFDIFNTLLKSSIPNKPSMFMLIANIWQRENQLELKNFVKLRLNAESKAHKKYGNKTTLANIYEFLSVPKSVMEVEIYITHELNQANAPMQMLYQALKRIGKRLIVIADTNIDKQVVAQLLAQNGYSDYEKLYVANEYGSSKKNSLLFERILKELNIKPNKVLHVGDEWQADYFASLGAHIKCFKIPRVSINSLQPLIANDAILNTIQLFSNNMLDKYEFDSYQEFGYSAFGPVILGFSQWIDANVASDYRIFFFARDGYILQEAYQKLYPNQVTDYLYVSRRALQVPLLKNSLNIEDVLNYINLPREFTASQFLKACGIDKIRMKDSQSKVKYTKDITSLSWLNALYQEYKIEIITNAQLEFDYLKEYLLKIGFTDKVAVVDIGWHGNKQRALEKFCQLADIPVIIKGYYFGVAKTAKRDQVTSYGFWFDQVKNQNQNNLARPINGILEFLFSAKHGTTIRYDKSNGQVQPILAPYEFEGNHDLIVQGQLLKTIRQAALQFVVDFTDSKLNPIIQLAPKSAMKLFELNVFKPSNDFMRRFGHFVFIDRNVKYLVTPRSNWYYCFHPGQFKRDFLLSRWAIGFLKRIFKLPINYFNIYALLMKYFDKMHY</sequence>
<comment type="caution">
    <text evidence="1">The sequence shown here is derived from an EMBL/GenBank/DDBJ whole genome shotgun (WGS) entry which is preliminary data.</text>
</comment>
<dbReference type="InterPro" id="IPR023214">
    <property type="entry name" value="HAD_sf"/>
</dbReference>
<dbReference type="AlphaFoldDB" id="A0A7X6S2S9"/>
<dbReference type="Gene3D" id="1.10.150.400">
    <property type="match status" value="1"/>
</dbReference>
<dbReference type="Gene3D" id="3.40.50.1000">
    <property type="entry name" value="HAD superfamily/HAD-like"/>
    <property type="match status" value="1"/>
</dbReference>
<dbReference type="InterPro" id="IPR036412">
    <property type="entry name" value="HAD-like_sf"/>
</dbReference>
<reference evidence="1 2" key="1">
    <citation type="submission" date="2020-04" db="EMBL/GenBank/DDBJ databases">
        <title>MicrobeNet Type strains.</title>
        <authorList>
            <person name="Nicholson A.C."/>
        </authorList>
    </citation>
    <scope>NUCLEOTIDE SEQUENCE [LARGE SCALE GENOMIC DNA]</scope>
    <source>
        <strain evidence="1 2">CCUG 61472</strain>
    </source>
</reference>
<protein>
    <submittedName>
        <fullName evidence="1">HAD hydrolase-like protein</fullName>
    </submittedName>
</protein>
<keyword evidence="1" id="KW-0378">Hydrolase</keyword>
<dbReference type="Pfam" id="PF00702">
    <property type="entry name" value="Hydrolase"/>
    <property type="match status" value="1"/>
</dbReference>
<evidence type="ECO:0000313" key="2">
    <source>
        <dbReference type="Proteomes" id="UP000549765"/>
    </source>
</evidence>